<dbReference type="SMART" id="SM00367">
    <property type="entry name" value="LRR_CC"/>
    <property type="match status" value="11"/>
</dbReference>
<name>A0A0L8FPT6_OCTBM</name>
<dbReference type="CDD" id="cd22125">
    <property type="entry name" value="F-box_FBXL14"/>
    <property type="match status" value="1"/>
</dbReference>
<dbReference type="SUPFAM" id="SSF81383">
    <property type="entry name" value="F-box domain"/>
    <property type="match status" value="1"/>
</dbReference>
<feature type="domain" description="F-box/LRR-repeat protein 15-like leucin rich repeat" evidence="4">
    <location>
        <begin position="460"/>
        <end position="604"/>
    </location>
</feature>
<proteinExistence type="predicted"/>
<feature type="compositionally biased region" description="Acidic residues" evidence="2">
    <location>
        <begin position="1"/>
        <end position="10"/>
    </location>
</feature>
<protein>
    <submittedName>
        <fullName evidence="5">Uncharacterized protein</fullName>
    </submittedName>
</protein>
<dbReference type="InterPro" id="IPR047932">
    <property type="entry name" value="FBXL14_F-box"/>
</dbReference>
<dbReference type="Gene3D" id="1.20.1280.50">
    <property type="match status" value="1"/>
</dbReference>
<feature type="domain" description="F-box/LRR-repeat protein 15-like leucin rich repeat" evidence="4">
    <location>
        <begin position="375"/>
        <end position="444"/>
    </location>
</feature>
<dbReference type="GO" id="GO:0031146">
    <property type="term" value="P:SCF-dependent proteasomal ubiquitin-dependent protein catabolic process"/>
    <property type="evidence" value="ECO:0007669"/>
    <property type="project" value="TreeGrafter"/>
</dbReference>
<dbReference type="Pfam" id="PF12937">
    <property type="entry name" value="F-box-like"/>
    <property type="match status" value="1"/>
</dbReference>
<dbReference type="Pfam" id="PF25372">
    <property type="entry name" value="DUF7885"/>
    <property type="match status" value="2"/>
</dbReference>
<dbReference type="InterPro" id="IPR001810">
    <property type="entry name" value="F-box_dom"/>
</dbReference>
<feature type="compositionally biased region" description="Basic residues" evidence="2">
    <location>
        <begin position="132"/>
        <end position="147"/>
    </location>
</feature>
<evidence type="ECO:0000313" key="5">
    <source>
        <dbReference type="EMBL" id="KOF66699.1"/>
    </source>
</evidence>
<dbReference type="Gene3D" id="3.80.10.10">
    <property type="entry name" value="Ribonuclease Inhibitor"/>
    <property type="match status" value="2"/>
</dbReference>
<dbReference type="SUPFAM" id="SSF52047">
    <property type="entry name" value="RNI-like"/>
    <property type="match status" value="1"/>
</dbReference>
<feature type="domain" description="F-box" evidence="3">
    <location>
        <begin position="263"/>
        <end position="299"/>
    </location>
</feature>
<feature type="compositionally biased region" description="Low complexity" evidence="2">
    <location>
        <begin position="103"/>
        <end position="116"/>
    </location>
</feature>
<dbReference type="OrthoDB" id="2585512at2759"/>
<feature type="compositionally biased region" description="Basic and acidic residues" evidence="2">
    <location>
        <begin position="71"/>
        <end position="81"/>
    </location>
</feature>
<feature type="region of interest" description="Disordered" evidence="2">
    <location>
        <begin position="1"/>
        <end position="156"/>
    </location>
</feature>
<gene>
    <name evidence="5" type="ORF">OCBIM_22011604mg</name>
</gene>
<organism evidence="5">
    <name type="scientific">Octopus bimaculoides</name>
    <name type="common">California two-spotted octopus</name>
    <dbReference type="NCBI Taxonomy" id="37653"/>
    <lineage>
        <taxon>Eukaryota</taxon>
        <taxon>Metazoa</taxon>
        <taxon>Spiralia</taxon>
        <taxon>Lophotrochozoa</taxon>
        <taxon>Mollusca</taxon>
        <taxon>Cephalopoda</taxon>
        <taxon>Coleoidea</taxon>
        <taxon>Octopodiformes</taxon>
        <taxon>Octopoda</taxon>
        <taxon>Incirrata</taxon>
        <taxon>Octopodidae</taxon>
        <taxon>Octopus</taxon>
    </lineage>
</organism>
<dbReference type="FunFam" id="3.80.10.10:FF:001197">
    <property type="entry name" value="Predicted protein"/>
    <property type="match status" value="1"/>
</dbReference>
<accession>A0A0L8FPT6</accession>
<keyword evidence="1" id="KW-0833">Ubl conjugation pathway</keyword>
<dbReference type="PANTHER" id="PTHR13318">
    <property type="entry name" value="PARTNER OF PAIRED, ISOFORM B-RELATED"/>
    <property type="match status" value="1"/>
</dbReference>
<dbReference type="GO" id="GO:0019005">
    <property type="term" value="C:SCF ubiquitin ligase complex"/>
    <property type="evidence" value="ECO:0007669"/>
    <property type="project" value="TreeGrafter"/>
</dbReference>
<evidence type="ECO:0000256" key="1">
    <source>
        <dbReference type="ARBA" id="ARBA00022786"/>
    </source>
</evidence>
<dbReference type="InterPro" id="IPR006553">
    <property type="entry name" value="Leu-rich_rpt_Cys-con_subtyp"/>
</dbReference>
<dbReference type="InterPro" id="IPR032675">
    <property type="entry name" value="LRR_dom_sf"/>
</dbReference>
<feature type="compositionally biased region" description="Low complexity" evidence="2">
    <location>
        <begin position="214"/>
        <end position="243"/>
    </location>
</feature>
<sequence length="648" mass="71610">MESNEMEESDQYNNNNTTTCTVSSPLLFRNGNTHSINRRDENKSSPYNLSNNSKLSSRTNVESNSYSQCDPEIRTEPRRCPSESLRPISASLHQTSHSEVLLHSTGKSSSSSSSSNSKHHSHRNYHQSLYSSRHHHSHRKHYSRYKNNRSPNYQTSQQFDENIQMITNHGRRSTDNYLYNKSSRSHHNNTITNNTSCCSSSTDCGIGGNSGKVSPRLSSSDPNSNDNSPNPNLSPAPTSAITSPLPPPSPPTKSGEHVHCLFPELLVMIFCYLDVRNKGRVAQVCGRWRDAAYSRTVWRGVEAKIHLRRSNPSLFRSLAKRGIRRIQILSLKRSLRDVVAGIPDLESLNLSGCYSITDAGLGQALLYRLPLVSELNLSLCKQTTDYSLSRIAMYLKNLKVLHLGGCSLITNAGLFVISYGLVNLQSLDLRSCRYLSDQGIAYLAGLGNEITTQGNLALEHLCLQDCQKLTDQSLHYMSLGLKNLLKVNLSFCGGVTDAGLQYLAKMPSLREINLASCDLVTDTGLAHLARGGSHITSLDVSFCDKIGDGGLSRLAEGLFKLECLSLSACNISDTGISYITQNMHGLTTLNIGQCHRITDRALNLIADNLKKLSSMDLYGCTQISAKGLERIMQLPSLSSLNLGLWHKR</sequence>
<dbReference type="InterPro" id="IPR057207">
    <property type="entry name" value="FBXL15_LRR"/>
</dbReference>
<dbReference type="InterPro" id="IPR036047">
    <property type="entry name" value="F-box-like_dom_sf"/>
</dbReference>
<evidence type="ECO:0000256" key="2">
    <source>
        <dbReference type="SAM" id="MobiDB-lite"/>
    </source>
</evidence>
<reference evidence="5" key="1">
    <citation type="submission" date="2015-07" db="EMBL/GenBank/DDBJ databases">
        <title>MeaNS - Measles Nucleotide Surveillance Program.</title>
        <authorList>
            <person name="Tran T."/>
            <person name="Druce J."/>
        </authorList>
    </citation>
    <scope>NUCLEOTIDE SEQUENCE</scope>
    <source>
        <strain evidence="5">UCB-OBI-ISO-001</strain>
        <tissue evidence="5">Gonad</tissue>
    </source>
</reference>
<dbReference type="STRING" id="37653.A0A0L8FPT6"/>
<dbReference type="AlphaFoldDB" id="A0A0L8FPT6"/>
<feature type="compositionally biased region" description="Polar residues" evidence="2">
    <location>
        <begin position="44"/>
        <end position="68"/>
    </location>
</feature>
<evidence type="ECO:0000259" key="4">
    <source>
        <dbReference type="Pfam" id="PF25372"/>
    </source>
</evidence>
<dbReference type="EMBL" id="KQ427796">
    <property type="protein sequence ID" value="KOF66699.1"/>
    <property type="molecule type" value="Genomic_DNA"/>
</dbReference>
<dbReference type="PANTHER" id="PTHR13318:SF190">
    <property type="entry name" value="PARTNER OF PAIRED, ISOFORM B"/>
    <property type="match status" value="1"/>
</dbReference>
<feature type="region of interest" description="Disordered" evidence="2">
    <location>
        <begin position="209"/>
        <end position="254"/>
    </location>
</feature>
<dbReference type="FunFam" id="1.20.1280.50:FF:000059">
    <property type="entry name" value="Partner of Paired"/>
    <property type="match status" value="1"/>
</dbReference>
<evidence type="ECO:0000259" key="3">
    <source>
        <dbReference type="Pfam" id="PF12937"/>
    </source>
</evidence>